<dbReference type="EMBL" id="UYSU01000311">
    <property type="protein sequence ID" value="VDL85623.1"/>
    <property type="molecule type" value="Genomic_DNA"/>
</dbReference>
<dbReference type="InterPro" id="IPR001955">
    <property type="entry name" value="Pancreatic_hormone-like"/>
</dbReference>
<comment type="similarity">
    <text evidence="2">Belongs to the NPY family.</text>
</comment>
<keyword evidence="3" id="KW-0964">Secreted</keyword>
<dbReference type="PROSITE" id="PS00265">
    <property type="entry name" value="PANCREATIC_HORMONE_1"/>
    <property type="match status" value="1"/>
</dbReference>
<dbReference type="InterPro" id="IPR020392">
    <property type="entry name" value="Pancreatic_hormone-like_CS"/>
</dbReference>
<dbReference type="OrthoDB" id="9972427at2759"/>
<gene>
    <name evidence="4" type="ORF">SSLN_LOCUS446</name>
</gene>
<reference evidence="6" key="1">
    <citation type="submission" date="2016-06" db="UniProtKB">
        <authorList>
            <consortium name="WormBaseParasite"/>
        </authorList>
    </citation>
    <scope>IDENTIFICATION</scope>
</reference>
<dbReference type="Proteomes" id="UP000275846">
    <property type="component" value="Unassembled WGS sequence"/>
</dbReference>
<evidence type="ECO:0000313" key="4">
    <source>
        <dbReference type="EMBL" id="VDL85623.1"/>
    </source>
</evidence>
<comment type="subcellular location">
    <subcellularLocation>
        <location evidence="1">Secreted</location>
    </subcellularLocation>
</comment>
<evidence type="ECO:0000313" key="5">
    <source>
        <dbReference type="Proteomes" id="UP000275846"/>
    </source>
</evidence>
<dbReference type="PROSITE" id="PS50276">
    <property type="entry name" value="PANCREATIC_HORMONE_2"/>
    <property type="match status" value="1"/>
</dbReference>
<dbReference type="AlphaFoldDB" id="A0A183S898"/>
<evidence type="ECO:0000313" key="6">
    <source>
        <dbReference type="WBParaSite" id="SSLN_0000046701-mRNA-1"/>
    </source>
</evidence>
<dbReference type="Pfam" id="PF00159">
    <property type="entry name" value="Hormone_3"/>
    <property type="match status" value="1"/>
</dbReference>
<dbReference type="GO" id="GO:0005179">
    <property type="term" value="F:hormone activity"/>
    <property type="evidence" value="ECO:0007669"/>
    <property type="project" value="InterPro"/>
</dbReference>
<sequence>MGYGIHRLPISATGTEVDVQDNLYGSGDLLREQRNYALSPLGYPDRPKKFESRKEKENYVAALNTYFMLFGRPRFVPTMGLTAA</sequence>
<dbReference type="WBParaSite" id="SSLN_0000046701-mRNA-1">
    <property type="protein sequence ID" value="SSLN_0000046701-mRNA-1"/>
    <property type="gene ID" value="SSLN_0000046701"/>
</dbReference>
<proteinExistence type="inferred from homology"/>
<organism evidence="6">
    <name type="scientific">Schistocephalus solidus</name>
    <name type="common">Tapeworm</name>
    <dbReference type="NCBI Taxonomy" id="70667"/>
    <lineage>
        <taxon>Eukaryota</taxon>
        <taxon>Metazoa</taxon>
        <taxon>Spiralia</taxon>
        <taxon>Lophotrochozoa</taxon>
        <taxon>Platyhelminthes</taxon>
        <taxon>Cestoda</taxon>
        <taxon>Eucestoda</taxon>
        <taxon>Diphyllobothriidea</taxon>
        <taxon>Diphyllobothriidae</taxon>
        <taxon>Schistocephalus</taxon>
    </lineage>
</organism>
<protein>
    <submittedName>
        <fullName evidence="4 6">Uncharacterized protein</fullName>
    </submittedName>
</protein>
<evidence type="ECO:0000256" key="2">
    <source>
        <dbReference type="ARBA" id="ARBA00010022"/>
    </source>
</evidence>
<name>A0A183S898_SCHSO</name>
<keyword evidence="5" id="KW-1185">Reference proteome</keyword>
<reference evidence="4 5" key="2">
    <citation type="submission" date="2018-11" db="EMBL/GenBank/DDBJ databases">
        <authorList>
            <consortium name="Pathogen Informatics"/>
        </authorList>
    </citation>
    <scope>NUCLEOTIDE SEQUENCE [LARGE SCALE GENOMIC DNA]</scope>
    <source>
        <strain evidence="4 5">NST_G2</strain>
    </source>
</reference>
<accession>A0A183S898</accession>
<dbReference type="GO" id="GO:0005576">
    <property type="term" value="C:extracellular region"/>
    <property type="evidence" value="ECO:0007669"/>
    <property type="project" value="UniProtKB-SubCell"/>
</dbReference>
<evidence type="ECO:0000256" key="3">
    <source>
        <dbReference type="ARBA" id="ARBA00022525"/>
    </source>
</evidence>
<evidence type="ECO:0000256" key="1">
    <source>
        <dbReference type="ARBA" id="ARBA00004613"/>
    </source>
</evidence>